<feature type="transmembrane region" description="Helical" evidence="9">
    <location>
        <begin position="484"/>
        <end position="504"/>
    </location>
</feature>
<evidence type="ECO:0000313" key="12">
    <source>
        <dbReference type="Proteomes" id="UP001341281"/>
    </source>
</evidence>
<dbReference type="FunFam" id="1.20.1740.10:FF:000035">
    <property type="entry name" value="Cationic amino acid transporter 5"/>
    <property type="match status" value="1"/>
</dbReference>
<dbReference type="EMBL" id="CP144749">
    <property type="protein sequence ID" value="WVZ73288.1"/>
    <property type="molecule type" value="Genomic_DNA"/>
</dbReference>
<dbReference type="Pfam" id="PF13906">
    <property type="entry name" value="AA_permease_C"/>
    <property type="match status" value="1"/>
</dbReference>
<dbReference type="InterPro" id="IPR002293">
    <property type="entry name" value="AA/rel_permease1"/>
</dbReference>
<feature type="transmembrane region" description="Helical" evidence="9">
    <location>
        <begin position="457"/>
        <end position="478"/>
    </location>
</feature>
<name>A0AAQ3WSW9_PASNO</name>
<dbReference type="PANTHER" id="PTHR43243">
    <property type="entry name" value="INNER MEMBRANE TRANSPORTER YGJI-RELATED"/>
    <property type="match status" value="1"/>
</dbReference>
<dbReference type="AlphaFoldDB" id="A0AAQ3WSW9"/>
<feature type="transmembrane region" description="Helical" evidence="9">
    <location>
        <begin position="205"/>
        <end position="223"/>
    </location>
</feature>
<organism evidence="11 12">
    <name type="scientific">Paspalum notatum var. saurae</name>
    <dbReference type="NCBI Taxonomy" id="547442"/>
    <lineage>
        <taxon>Eukaryota</taxon>
        <taxon>Viridiplantae</taxon>
        <taxon>Streptophyta</taxon>
        <taxon>Embryophyta</taxon>
        <taxon>Tracheophyta</taxon>
        <taxon>Spermatophyta</taxon>
        <taxon>Magnoliopsida</taxon>
        <taxon>Liliopsida</taxon>
        <taxon>Poales</taxon>
        <taxon>Poaceae</taxon>
        <taxon>PACMAD clade</taxon>
        <taxon>Panicoideae</taxon>
        <taxon>Andropogonodae</taxon>
        <taxon>Paspaleae</taxon>
        <taxon>Paspalinae</taxon>
        <taxon>Paspalum</taxon>
    </lineage>
</organism>
<feature type="transmembrane region" description="Helical" evidence="9">
    <location>
        <begin position="230"/>
        <end position="247"/>
    </location>
</feature>
<keyword evidence="12" id="KW-1185">Reference proteome</keyword>
<feature type="transmembrane region" description="Helical" evidence="9">
    <location>
        <begin position="423"/>
        <end position="445"/>
    </location>
</feature>
<dbReference type="GO" id="GO:0005886">
    <property type="term" value="C:plasma membrane"/>
    <property type="evidence" value="ECO:0007669"/>
    <property type="project" value="TreeGrafter"/>
</dbReference>
<evidence type="ECO:0000259" key="10">
    <source>
        <dbReference type="Pfam" id="PF13906"/>
    </source>
</evidence>
<feature type="transmembrane region" description="Helical" evidence="9">
    <location>
        <begin position="106"/>
        <end position="128"/>
    </location>
</feature>
<evidence type="ECO:0000256" key="5">
    <source>
        <dbReference type="ARBA" id="ARBA00022970"/>
    </source>
</evidence>
<keyword evidence="5" id="KW-0029">Amino-acid transport</keyword>
<dbReference type="InterPro" id="IPR029485">
    <property type="entry name" value="CAT_C"/>
</dbReference>
<feature type="region of interest" description="Disordered" evidence="8">
    <location>
        <begin position="664"/>
        <end position="837"/>
    </location>
</feature>
<evidence type="ECO:0000256" key="9">
    <source>
        <dbReference type="SAM" id="Phobius"/>
    </source>
</evidence>
<keyword evidence="3" id="KW-0813">Transport</keyword>
<feature type="region of interest" description="Disordered" evidence="8">
    <location>
        <begin position="589"/>
        <end position="652"/>
    </location>
</feature>
<feature type="transmembrane region" description="Helical" evidence="9">
    <location>
        <begin position="541"/>
        <end position="559"/>
    </location>
</feature>
<keyword evidence="6 9" id="KW-1133">Transmembrane helix</keyword>
<comment type="subcellular location">
    <subcellularLocation>
        <location evidence="1">Membrane</location>
        <topology evidence="1">Multi-pass membrane protein</topology>
    </subcellularLocation>
</comment>
<feature type="transmembrane region" description="Helical" evidence="9">
    <location>
        <begin position="516"/>
        <end position="535"/>
    </location>
</feature>
<feature type="transmembrane region" description="Helical" evidence="9">
    <location>
        <begin position="149"/>
        <end position="170"/>
    </location>
</feature>
<keyword evidence="4 9" id="KW-0812">Transmembrane</keyword>
<evidence type="ECO:0000256" key="1">
    <source>
        <dbReference type="ARBA" id="ARBA00004141"/>
    </source>
</evidence>
<feature type="domain" description="Cationic amino acid transporter C-terminal" evidence="10">
    <location>
        <begin position="514"/>
        <end position="563"/>
    </location>
</feature>
<evidence type="ECO:0000313" key="11">
    <source>
        <dbReference type="EMBL" id="WVZ73288.1"/>
    </source>
</evidence>
<accession>A0AAQ3WSW9</accession>
<feature type="compositionally biased region" description="Basic and acidic residues" evidence="8">
    <location>
        <begin position="637"/>
        <end position="647"/>
    </location>
</feature>
<feature type="compositionally biased region" description="Pro residues" evidence="8">
    <location>
        <begin position="826"/>
        <end position="836"/>
    </location>
</feature>
<evidence type="ECO:0000256" key="2">
    <source>
        <dbReference type="ARBA" id="ARBA00008572"/>
    </source>
</evidence>
<feature type="transmembrane region" description="Helical" evidence="9">
    <location>
        <begin position="298"/>
        <end position="321"/>
    </location>
</feature>
<evidence type="ECO:0000256" key="3">
    <source>
        <dbReference type="ARBA" id="ARBA00022448"/>
    </source>
</evidence>
<evidence type="ECO:0000256" key="7">
    <source>
        <dbReference type="ARBA" id="ARBA00023136"/>
    </source>
</evidence>
<evidence type="ECO:0000256" key="8">
    <source>
        <dbReference type="SAM" id="MobiDB-lite"/>
    </source>
</evidence>
<sequence length="890" mass="93776">MAAEVGEAAGRRYWRWSKADFFPEPSFRSWRAYGAALRSTAPRLRDRVTSRSSEAVEAGTLLAQSENPLRRCLSWVDLAFLGFGSVVGSGVFVLTGQEARFDAGPAIPLAYAAAGFSALLSSFCYAELATEIPSAGSSFSYLRVELGDLAAFLAAGNILLEAIVGAAGLARSWTSYLAALLGRDSDALRIHVPALADGFNLLDPIAVVVLCAASALAVSGARLTSTINSLASAVGIAIIAFVLAAGFSHFDAANLAPSFFPFGAAGVFRAAAVVYWSYTGFDMVAAMAEETKNPGRDVPLGLVSSMSAITVVYCAMSLALVGMQRYGDIDANAAYSVAFAAVGMKWARYVVALGALKGMTSGLLVGALGQARYTTQIARTHMIPPYFALVHPRTGTPIYATIAITLGAACVAFFSSLDVLASVSSISTLFIFALVAVALLVRRYYVAGTTSPAQLRTFLAFLALIVLSSIGLSAYYNSGYARRWPGYAAFGALWAAGTAGLALCAKQQRTPKVYGVPLMPWLPAMSVSTNLFLMGSLGSLAYMRFGICTAAMLVYYVLFGVHATYDMAHPEDQATSAADAAIDNSVEQGKIVPPTEGGRPPPPSASPPRGLAPRVPPPNTAAVRRIRPARSNPAPDPTRHHWDEPHAARHSRTIRALPSALARDGLLDPQSPPGSPATRALPRLSCASATDARRRRIAPPPPRQPGAAAAPPAPPRPTHAAAVPAPRRIDRRIAPPRPTGAAVSRPRGQHAPPPSRLGLRGQRARPPSPRPDAAQPSRGPPRADAAADIGSTGDPVSHAPPRPTRAAAVSAPRRRHSRAAALRAQTPPPTSAPRAPPYRLRLRGQRARPPSPCPDARRCRIATSNNDTVTSQLKRPSMMDIGECGVIRVQ</sequence>
<feature type="transmembrane region" description="Helical" evidence="9">
    <location>
        <begin position="259"/>
        <end position="278"/>
    </location>
</feature>
<comment type="similarity">
    <text evidence="2">Belongs to the amino acid-polyamine-organocation (APC) superfamily. Cationic amino acid transporter (CAT) (TC 2.A.3.3) family.</text>
</comment>
<feature type="transmembrane region" description="Helical" evidence="9">
    <location>
        <begin position="398"/>
        <end position="417"/>
    </location>
</feature>
<keyword evidence="7 9" id="KW-0472">Membrane</keyword>
<proteinExistence type="inferred from homology"/>
<reference evidence="11 12" key="1">
    <citation type="submission" date="2024-02" db="EMBL/GenBank/DDBJ databases">
        <title>High-quality chromosome-scale genome assembly of Pensacola bahiagrass (Paspalum notatum Flugge var. saurae).</title>
        <authorList>
            <person name="Vega J.M."/>
            <person name="Podio M."/>
            <person name="Orjuela J."/>
            <person name="Siena L.A."/>
            <person name="Pessino S.C."/>
            <person name="Combes M.C."/>
            <person name="Mariac C."/>
            <person name="Albertini E."/>
            <person name="Pupilli F."/>
            <person name="Ortiz J.P.A."/>
            <person name="Leblanc O."/>
        </authorList>
    </citation>
    <scope>NUCLEOTIDE SEQUENCE [LARGE SCALE GENOMIC DNA]</scope>
    <source>
        <strain evidence="11">R1</strain>
        <tissue evidence="11">Leaf</tissue>
    </source>
</reference>
<dbReference type="PANTHER" id="PTHR43243:SF62">
    <property type="entry name" value="CATIONIC AMINO ACID TRANSPORTER 8, VACUOLAR"/>
    <property type="match status" value="1"/>
</dbReference>
<evidence type="ECO:0000256" key="6">
    <source>
        <dbReference type="ARBA" id="ARBA00022989"/>
    </source>
</evidence>
<dbReference type="GO" id="GO:0015171">
    <property type="term" value="F:amino acid transmembrane transporter activity"/>
    <property type="evidence" value="ECO:0007669"/>
    <property type="project" value="TreeGrafter"/>
</dbReference>
<gene>
    <name evidence="11" type="ORF">U9M48_021614</name>
</gene>
<feature type="transmembrane region" description="Helical" evidence="9">
    <location>
        <begin position="72"/>
        <end position="94"/>
    </location>
</feature>
<protein>
    <recommendedName>
        <fullName evidence="10">Cationic amino acid transporter C-terminal domain-containing protein</fullName>
    </recommendedName>
</protein>
<dbReference type="Pfam" id="PF13520">
    <property type="entry name" value="AA_permease_2"/>
    <property type="match status" value="1"/>
</dbReference>
<dbReference type="Gene3D" id="1.20.1740.10">
    <property type="entry name" value="Amino acid/polyamine transporter I"/>
    <property type="match status" value="1"/>
</dbReference>
<evidence type="ECO:0000256" key="4">
    <source>
        <dbReference type="ARBA" id="ARBA00022692"/>
    </source>
</evidence>
<dbReference type="Proteomes" id="UP001341281">
    <property type="component" value="Chromosome 05"/>
</dbReference>